<dbReference type="EMBL" id="CAKOFQ010008107">
    <property type="protein sequence ID" value="CAH2011695.1"/>
    <property type="molecule type" value="Genomic_DNA"/>
</dbReference>
<accession>A0A9P0MCP6</accession>
<comment type="caution">
    <text evidence="1">The sequence shown here is derived from an EMBL/GenBank/DDBJ whole genome shotgun (WGS) entry which is preliminary data.</text>
</comment>
<protein>
    <submittedName>
        <fullName evidence="1">Uncharacterized protein</fullName>
    </submittedName>
</protein>
<name>A0A9P0MCP6_ACAOB</name>
<gene>
    <name evidence="1" type="ORF">ACAOBT_LOCUS32352</name>
</gene>
<keyword evidence="2" id="KW-1185">Reference proteome</keyword>
<sequence>MRTAMIAAKSSLIHLVFASKENVNVSHCRALDNSSLLIIQECKIN</sequence>
<organism evidence="1 2">
    <name type="scientific">Acanthoscelides obtectus</name>
    <name type="common">Bean weevil</name>
    <name type="synonym">Bruchus obtectus</name>
    <dbReference type="NCBI Taxonomy" id="200917"/>
    <lineage>
        <taxon>Eukaryota</taxon>
        <taxon>Metazoa</taxon>
        <taxon>Ecdysozoa</taxon>
        <taxon>Arthropoda</taxon>
        <taxon>Hexapoda</taxon>
        <taxon>Insecta</taxon>
        <taxon>Pterygota</taxon>
        <taxon>Neoptera</taxon>
        <taxon>Endopterygota</taxon>
        <taxon>Coleoptera</taxon>
        <taxon>Polyphaga</taxon>
        <taxon>Cucujiformia</taxon>
        <taxon>Chrysomeloidea</taxon>
        <taxon>Chrysomelidae</taxon>
        <taxon>Bruchinae</taxon>
        <taxon>Bruchini</taxon>
        <taxon>Acanthoscelides</taxon>
    </lineage>
</organism>
<evidence type="ECO:0000313" key="2">
    <source>
        <dbReference type="Proteomes" id="UP001152888"/>
    </source>
</evidence>
<evidence type="ECO:0000313" key="1">
    <source>
        <dbReference type="EMBL" id="CAH2011695.1"/>
    </source>
</evidence>
<proteinExistence type="predicted"/>
<dbReference type="AlphaFoldDB" id="A0A9P0MCP6"/>
<dbReference type="Proteomes" id="UP001152888">
    <property type="component" value="Unassembled WGS sequence"/>
</dbReference>
<reference evidence="1" key="1">
    <citation type="submission" date="2022-03" db="EMBL/GenBank/DDBJ databases">
        <authorList>
            <person name="Sayadi A."/>
        </authorList>
    </citation>
    <scope>NUCLEOTIDE SEQUENCE</scope>
</reference>